<sequence>MADTNEVKPPYTYYADPTRGRPVFNGFIYVGDPDTDPEIPSNRLVVRAVQESGATVAIAQPIRTGAGGVPMLNGSPVQLVVDGEYSIKILDSAGAQVYYAPSLVGGVRPTTIVRTQAIPLTFTLPNRFINKNLFDPNIQAIDYYNANPTVMDFGLLGVAPFNFENIPASRFDLADESTATIDLGVL</sequence>
<keyword evidence="4" id="KW-1185">Reference proteome</keyword>
<reference evidence="3" key="3">
    <citation type="submission" date="2021-06" db="EMBL/GenBank/DDBJ databases">
        <title>Updating the genus Pseudomonas: Description of 43 new species and partition of the Pseudomonas putida group.</title>
        <authorList>
            <person name="Girard L."/>
            <person name="Lood C."/>
            <person name="Vandamme P."/>
            <person name="Rokni-Zadeh H."/>
            <person name="Van Noort V."/>
            <person name="Hofte M."/>
            <person name="Lavigne R."/>
            <person name="De Mot R."/>
        </authorList>
    </citation>
    <scope>NUCLEOTIDE SEQUENCE</scope>
    <source>
        <strain evidence="3">SWRI102</strain>
    </source>
</reference>
<dbReference type="Proteomes" id="UP000659438">
    <property type="component" value="Unassembled WGS sequence"/>
</dbReference>
<reference evidence="2 4" key="1">
    <citation type="journal article" date="2020" name="Microorganisms">
        <title>Reliable Identification of Environmental Pseudomonas Isolates Using the rpoD Gene.</title>
        <authorList>
            <consortium name="The Broad Institute Genome Sequencing Platform"/>
            <person name="Girard L."/>
            <person name="Lood C."/>
            <person name="Rokni-Zadeh H."/>
            <person name="van Noort V."/>
            <person name="Lavigne R."/>
            <person name="De Mot R."/>
        </authorList>
    </citation>
    <scope>NUCLEOTIDE SEQUENCE</scope>
    <source>
        <strain evidence="2 4">SWRI102</strain>
    </source>
</reference>
<evidence type="ECO:0000313" key="3">
    <source>
        <dbReference type="EMBL" id="MBV4553055.1"/>
    </source>
</evidence>
<reference evidence="2" key="2">
    <citation type="submission" date="2020-07" db="EMBL/GenBank/DDBJ databases">
        <authorList>
            <person name="Lood C."/>
            <person name="Girard L."/>
        </authorList>
    </citation>
    <scope>NUCLEOTIDE SEQUENCE</scope>
    <source>
        <strain evidence="2">SWRI102</strain>
    </source>
</reference>
<evidence type="ECO:0000259" key="1">
    <source>
        <dbReference type="Pfam" id="PF09008"/>
    </source>
</evidence>
<dbReference type="Gene3D" id="2.170.14.10">
    <property type="entry name" value="Phage P22 tailspike-like, N-terminal domain"/>
    <property type="match status" value="1"/>
</dbReference>
<feature type="domain" description="Bacteriophage P22 tailspike N-terminal" evidence="1">
    <location>
        <begin position="20"/>
        <end position="103"/>
    </location>
</feature>
<accession>A0A923FM71</accession>
<gene>
    <name evidence="3" type="ORF">HU742_018070</name>
    <name evidence="2" type="ORF">HU742_07895</name>
</gene>
<dbReference type="RefSeq" id="WP_186643075.1">
    <property type="nucleotide sequence ID" value="NZ_JABWQX020000001.1"/>
</dbReference>
<name>A0A923FM71_9PSED</name>
<dbReference type="SUPFAM" id="SSF51327">
    <property type="entry name" value="Head-binding domain of phage P22 tailspike protein"/>
    <property type="match status" value="1"/>
</dbReference>
<dbReference type="InterPro" id="IPR009093">
    <property type="entry name" value="P22_tailspike_N"/>
</dbReference>
<dbReference type="AlphaFoldDB" id="A0A923FM71"/>
<comment type="caution">
    <text evidence="2">The sequence shown here is derived from an EMBL/GenBank/DDBJ whole genome shotgun (WGS) entry which is preliminary data.</text>
</comment>
<organism evidence="2">
    <name type="scientific">Pseudomonas marvdashtae</name>
    <dbReference type="NCBI Taxonomy" id="2745500"/>
    <lineage>
        <taxon>Bacteria</taxon>
        <taxon>Pseudomonadati</taxon>
        <taxon>Pseudomonadota</taxon>
        <taxon>Gammaproteobacteria</taxon>
        <taxon>Pseudomonadales</taxon>
        <taxon>Pseudomonadaceae</taxon>
        <taxon>Pseudomonas</taxon>
    </lineage>
</organism>
<dbReference type="EMBL" id="JABWQX020000001">
    <property type="protein sequence ID" value="MBV4553055.1"/>
    <property type="molecule type" value="Genomic_DNA"/>
</dbReference>
<dbReference type="EMBL" id="JABWQX010000002">
    <property type="protein sequence ID" value="MBC3395123.1"/>
    <property type="molecule type" value="Genomic_DNA"/>
</dbReference>
<evidence type="ECO:0000313" key="4">
    <source>
        <dbReference type="Proteomes" id="UP000659438"/>
    </source>
</evidence>
<proteinExistence type="predicted"/>
<evidence type="ECO:0000313" key="2">
    <source>
        <dbReference type="EMBL" id="MBC3395123.1"/>
    </source>
</evidence>
<dbReference type="InterPro" id="IPR036730">
    <property type="entry name" value="P22_tailspike_N_sf"/>
</dbReference>
<dbReference type="Pfam" id="PF09008">
    <property type="entry name" value="Head_binding"/>
    <property type="match status" value="1"/>
</dbReference>
<protein>
    <submittedName>
        <fullName evidence="3">Phage head-binding domain-containing protein</fullName>
    </submittedName>
</protein>